<dbReference type="SUPFAM" id="SSF141091">
    <property type="entry name" value="L21p-like"/>
    <property type="match status" value="1"/>
</dbReference>
<dbReference type="InterPro" id="IPR028909">
    <property type="entry name" value="bL21-like"/>
</dbReference>
<evidence type="ECO:0000256" key="5">
    <source>
        <dbReference type="ARBA" id="ARBA00022980"/>
    </source>
</evidence>
<dbReference type="GO" id="GO:0003735">
    <property type="term" value="F:structural constituent of ribosome"/>
    <property type="evidence" value="ECO:0007669"/>
    <property type="project" value="InterPro"/>
</dbReference>
<dbReference type="GO" id="GO:0009507">
    <property type="term" value="C:chloroplast"/>
    <property type="evidence" value="ECO:0007669"/>
    <property type="project" value="UniProtKB-SubCell"/>
</dbReference>
<name>A0A455TME6_PALPL</name>
<evidence type="ECO:0000256" key="1">
    <source>
        <dbReference type="ARBA" id="ARBA00008563"/>
    </source>
</evidence>
<reference evidence="9" key="1">
    <citation type="journal article" date="2019" name="Mar. Drugs">
        <title>In Silico Analysis of Relationship between Proteins from Plastid Genome of Red Alga Palmaria sp. (Japan) and Angiotensin I Converting Enzyme Inhibitory Peptides.</title>
        <authorList>
            <person name="Kumagai Y."/>
            <person name="Miyabe Y."/>
            <person name="Takeda T."/>
            <person name="Adachi K."/>
            <person name="Yasui H."/>
            <person name="Kishimura H."/>
        </authorList>
    </citation>
    <scope>NUCLEOTIDE SEQUENCE</scope>
</reference>
<dbReference type="InterPro" id="IPR001787">
    <property type="entry name" value="Ribosomal_bL21"/>
</dbReference>
<protein>
    <recommendedName>
        <fullName evidence="7">Large ribosomal subunit protein bL21c</fullName>
    </recommendedName>
</protein>
<dbReference type="NCBIfam" id="TIGR00061">
    <property type="entry name" value="L21"/>
    <property type="match status" value="1"/>
</dbReference>
<keyword evidence="3 7" id="KW-0699">rRNA-binding</keyword>
<evidence type="ECO:0000256" key="8">
    <source>
        <dbReference type="RuleBase" id="RU000563"/>
    </source>
</evidence>
<keyword evidence="5 7" id="KW-0689">Ribosomal protein</keyword>
<comment type="subunit">
    <text evidence="7 8">Part of the 50S ribosomal subunit.</text>
</comment>
<dbReference type="GO" id="GO:0005762">
    <property type="term" value="C:mitochondrial large ribosomal subunit"/>
    <property type="evidence" value="ECO:0007669"/>
    <property type="project" value="TreeGrafter"/>
</dbReference>
<organism evidence="9">
    <name type="scientific">Palmaria palmata</name>
    <name type="common">Dulse</name>
    <name type="synonym">Rhodymenia palmata</name>
    <dbReference type="NCBI Taxonomy" id="2822"/>
    <lineage>
        <taxon>Eukaryota</taxon>
        <taxon>Rhodophyta</taxon>
        <taxon>Florideophyceae</taxon>
        <taxon>Nemaliophycidae</taxon>
        <taxon>Palmariales</taxon>
        <taxon>Palmariaceae</taxon>
        <taxon>Palmaria</taxon>
    </lineage>
</organism>
<gene>
    <name evidence="7 9" type="primary">rpl21</name>
</gene>
<sequence length="105" mass="12099">MIYAILEASGKQLWVQPGRFYDINKIAVKPGQQIKLEKILFFKKHAEVKIGTPCIPNMYATGKVLRHMKGSKITVFKMKSKKNMRTKNGHRQELSRVLIESVNIK</sequence>
<evidence type="ECO:0000256" key="4">
    <source>
        <dbReference type="ARBA" id="ARBA00022884"/>
    </source>
</evidence>
<keyword evidence="6 7" id="KW-0687">Ribonucleoprotein</keyword>
<accession>A0A455TME6</accession>
<evidence type="ECO:0000313" key="9">
    <source>
        <dbReference type="EMBL" id="BBI37151.1"/>
    </source>
</evidence>
<dbReference type="InterPro" id="IPR036164">
    <property type="entry name" value="bL21-like_sf"/>
</dbReference>
<dbReference type="Pfam" id="PF00829">
    <property type="entry name" value="Ribosomal_L21p"/>
    <property type="match status" value="1"/>
</dbReference>
<keyword evidence="2 9" id="KW-0934">Plastid</keyword>
<proteinExistence type="inferred from homology"/>
<geneLocation type="chloroplast" evidence="9"/>
<keyword evidence="4 7" id="KW-0694">RNA-binding</keyword>
<evidence type="ECO:0000256" key="7">
    <source>
        <dbReference type="HAMAP-Rule" id="MF_01363"/>
    </source>
</evidence>
<dbReference type="InterPro" id="IPR018258">
    <property type="entry name" value="Ribosomal_bL21_CS"/>
</dbReference>
<dbReference type="AlphaFoldDB" id="A0A455TME6"/>
<evidence type="ECO:0000256" key="6">
    <source>
        <dbReference type="ARBA" id="ARBA00023274"/>
    </source>
</evidence>
<dbReference type="GO" id="GO:0006412">
    <property type="term" value="P:translation"/>
    <property type="evidence" value="ECO:0007669"/>
    <property type="project" value="UniProtKB-UniRule"/>
</dbReference>
<evidence type="ECO:0000256" key="2">
    <source>
        <dbReference type="ARBA" id="ARBA00022640"/>
    </source>
</evidence>
<comment type="function">
    <text evidence="7 8">This protein binds to 23S rRNA.</text>
</comment>
<comment type="similarity">
    <text evidence="1 7 8">Belongs to the bacterial ribosomal protein bL21 family.</text>
</comment>
<comment type="subcellular location">
    <subcellularLocation>
        <location evidence="7">Plastid</location>
        <location evidence="7">Chloroplast</location>
    </subcellularLocation>
</comment>
<dbReference type="EMBL" id="AB807662">
    <property type="protein sequence ID" value="BBI37151.1"/>
    <property type="molecule type" value="Genomic_DNA"/>
</dbReference>
<dbReference type="HAMAP" id="MF_01363">
    <property type="entry name" value="Ribosomal_bL21"/>
    <property type="match status" value="1"/>
</dbReference>
<dbReference type="PANTHER" id="PTHR21349">
    <property type="entry name" value="50S RIBOSOMAL PROTEIN L21"/>
    <property type="match status" value="1"/>
</dbReference>
<evidence type="ECO:0000256" key="3">
    <source>
        <dbReference type="ARBA" id="ARBA00022730"/>
    </source>
</evidence>
<dbReference type="PROSITE" id="PS01169">
    <property type="entry name" value="RIBOSOMAL_L21"/>
    <property type="match status" value="1"/>
</dbReference>
<dbReference type="PANTHER" id="PTHR21349:SF7">
    <property type="entry name" value="LARGE RIBOSOMAL SUBUNIT PROTEIN BL21C"/>
    <property type="match status" value="1"/>
</dbReference>
<dbReference type="GO" id="GO:0019843">
    <property type="term" value="F:rRNA binding"/>
    <property type="evidence" value="ECO:0007669"/>
    <property type="project" value="UniProtKB-UniRule"/>
</dbReference>
<keyword evidence="9" id="KW-0150">Chloroplast</keyword>